<evidence type="ECO:0000313" key="3">
    <source>
        <dbReference type="Proteomes" id="UP000708208"/>
    </source>
</evidence>
<gene>
    <name evidence="2" type="ORF">AFUS01_LOCUS7937</name>
</gene>
<sequence>MEALLMAIPEPNLKELKVNTLDRWQHIQQMTQHFWVRWLSEYLHHLQKRTKWEKIHKNVKEGDVVVIIEDNTPQKWKMGRILQLHHNPSDPKKLIRTVTMKTAEGIYRRPIHRLCLLPTEEELPIDKN</sequence>
<dbReference type="AlphaFoldDB" id="A0A8J2K2Q1"/>
<reference evidence="2" key="1">
    <citation type="submission" date="2021-06" db="EMBL/GenBank/DDBJ databases">
        <authorList>
            <person name="Hodson N. C."/>
            <person name="Mongue J. A."/>
            <person name="Jaron S. K."/>
        </authorList>
    </citation>
    <scope>NUCLEOTIDE SEQUENCE</scope>
</reference>
<name>A0A8J2K2Q1_9HEXA</name>
<protein>
    <recommendedName>
        <fullName evidence="1">DUF5641 domain-containing protein</fullName>
    </recommendedName>
</protein>
<dbReference type="PANTHER" id="PTHR47331:SF1">
    <property type="entry name" value="GAG-LIKE PROTEIN"/>
    <property type="match status" value="1"/>
</dbReference>
<dbReference type="OrthoDB" id="8194935at2759"/>
<accession>A0A8J2K2Q1</accession>
<comment type="caution">
    <text evidence="2">The sequence shown here is derived from an EMBL/GenBank/DDBJ whole genome shotgun (WGS) entry which is preliminary data.</text>
</comment>
<feature type="domain" description="DUF5641" evidence="1">
    <location>
        <begin position="22"/>
        <end position="117"/>
    </location>
</feature>
<dbReference type="Pfam" id="PF18701">
    <property type="entry name" value="DUF5641"/>
    <property type="match status" value="1"/>
</dbReference>
<dbReference type="PANTHER" id="PTHR47331">
    <property type="entry name" value="PHD-TYPE DOMAIN-CONTAINING PROTEIN"/>
    <property type="match status" value="1"/>
</dbReference>
<keyword evidence="3" id="KW-1185">Reference proteome</keyword>
<dbReference type="InterPro" id="IPR040676">
    <property type="entry name" value="DUF5641"/>
</dbReference>
<dbReference type="EMBL" id="CAJVCH010054243">
    <property type="protein sequence ID" value="CAG7718553.1"/>
    <property type="molecule type" value="Genomic_DNA"/>
</dbReference>
<organism evidence="2 3">
    <name type="scientific">Allacma fusca</name>
    <dbReference type="NCBI Taxonomy" id="39272"/>
    <lineage>
        <taxon>Eukaryota</taxon>
        <taxon>Metazoa</taxon>
        <taxon>Ecdysozoa</taxon>
        <taxon>Arthropoda</taxon>
        <taxon>Hexapoda</taxon>
        <taxon>Collembola</taxon>
        <taxon>Symphypleona</taxon>
        <taxon>Sminthuridae</taxon>
        <taxon>Allacma</taxon>
    </lineage>
</organism>
<proteinExistence type="predicted"/>
<evidence type="ECO:0000259" key="1">
    <source>
        <dbReference type="Pfam" id="PF18701"/>
    </source>
</evidence>
<evidence type="ECO:0000313" key="2">
    <source>
        <dbReference type="EMBL" id="CAG7718553.1"/>
    </source>
</evidence>
<dbReference type="Proteomes" id="UP000708208">
    <property type="component" value="Unassembled WGS sequence"/>
</dbReference>